<dbReference type="PROSITE" id="PS50208">
    <property type="entry name" value="CASPASE_P20"/>
    <property type="match status" value="1"/>
</dbReference>
<dbReference type="SUPFAM" id="SSF52129">
    <property type="entry name" value="Caspase-like"/>
    <property type="match status" value="1"/>
</dbReference>
<feature type="chain" id="PRO_5046700126" evidence="2">
    <location>
        <begin position="26"/>
        <end position="622"/>
    </location>
</feature>
<feature type="signal peptide" evidence="2">
    <location>
        <begin position="1"/>
        <end position="25"/>
    </location>
</feature>
<comment type="similarity">
    <text evidence="1">Belongs to the peptidase C14A family.</text>
</comment>
<dbReference type="InterPro" id="IPR011600">
    <property type="entry name" value="Pept_C14_caspase"/>
</dbReference>
<dbReference type="Proteomes" id="UP000672097">
    <property type="component" value="Unassembled WGS sequence"/>
</dbReference>
<dbReference type="RefSeq" id="WP_210809988.1">
    <property type="nucleotide sequence ID" value="NZ_JAGQDG010000005.1"/>
</dbReference>
<evidence type="ECO:0000259" key="3">
    <source>
        <dbReference type="PROSITE" id="PS50208"/>
    </source>
</evidence>
<evidence type="ECO:0000313" key="4">
    <source>
        <dbReference type="EMBL" id="MBQ0936626.1"/>
    </source>
</evidence>
<dbReference type="InterPro" id="IPR015917">
    <property type="entry name" value="Pept_C14A"/>
</dbReference>
<dbReference type="EMBL" id="JAGQDG010000005">
    <property type="protein sequence ID" value="MBQ0936626.1"/>
    <property type="molecule type" value="Genomic_DNA"/>
</dbReference>
<organism evidence="4 5">
    <name type="scientific">Ideonella paludis</name>
    <dbReference type="NCBI Taxonomy" id="1233411"/>
    <lineage>
        <taxon>Bacteria</taxon>
        <taxon>Pseudomonadati</taxon>
        <taxon>Pseudomonadota</taxon>
        <taxon>Betaproteobacteria</taxon>
        <taxon>Burkholderiales</taxon>
        <taxon>Sphaerotilaceae</taxon>
        <taxon>Ideonella</taxon>
    </lineage>
</organism>
<dbReference type="InterPro" id="IPR052039">
    <property type="entry name" value="Caspase-related_regulators"/>
</dbReference>
<keyword evidence="2" id="KW-0732">Signal</keyword>
<dbReference type="Gene3D" id="2.40.360.20">
    <property type="match status" value="1"/>
</dbReference>
<protein>
    <submittedName>
        <fullName evidence="4">Caspase family protein</fullName>
    </submittedName>
</protein>
<dbReference type="Gene3D" id="3.40.50.1460">
    <property type="match status" value="1"/>
</dbReference>
<name>A0ABS5DZP5_9BURK</name>
<comment type="caution">
    <text evidence="4">The sequence shown here is derived from an EMBL/GenBank/DDBJ whole genome shotgun (WGS) entry which is preliminary data.</text>
</comment>
<dbReference type="InterPro" id="IPR001309">
    <property type="entry name" value="Pept_C14_p20"/>
</dbReference>
<evidence type="ECO:0000256" key="2">
    <source>
        <dbReference type="SAM" id="SignalP"/>
    </source>
</evidence>
<keyword evidence="5" id="KW-1185">Reference proteome</keyword>
<dbReference type="SMART" id="SM00115">
    <property type="entry name" value="CASc"/>
    <property type="match status" value="1"/>
</dbReference>
<sequence>MSPRLSPLLSTLALAALLATGPAVAQNTGRNFTVQPQAAGTATQQRVALVIGNNNYADAPLNNPLNDAKAIAKALEAAGFQVILKLNANHKDMMGAVREFGSRLRQGGSGLFYFAGHGMQIKGRNYLIPVGADIQREDEVAYQAMDAQAVLDKMESAGNGTNLMILDACRNNPFARSFRSATQGLAQMEAPVGTLVAFATAPGSVSSDGSGQHGLYTEHLLRLMRAPGMKVEDVFKQVRVAVRKESQGKQIPWESTSLEGDFYFLAPRQAEASAAAAAPAPSAQPEAVEQAFWDAVKDSSSPAELQAFLRRYPQSRFAALAQQRVLSLSMPAPTPTPAAQALRPAAQVPPAAAAIPLPEAGPRQSAQADAAVLASLASPPKGVDAAPAADLAWPAAAPRQSVGARPAGWTPDMAAATKPSPAGQVSTASGLSVGDRWNFQVVDKWRGEVVRNYSTQVKKVLPDGQWLTGGGTLMDPLGRVLESPRSDTQPRTLYKPYQARWWEDMQVGQRRKVEYQIEVQNPDGDPTLRKVVADMLVKARETVRVPAGEFEALRIEIDASVDSTRGSQRWANRWLHTYWYVPQLRYYAAVDIEVRSQTGQLERRDREELTSYEQRQGALALR</sequence>
<dbReference type="PANTHER" id="PTHR22576">
    <property type="entry name" value="MUCOSA ASSOCIATED LYMPHOID TISSUE LYMPHOMA TRANSLOCATION PROTEIN 1/PARACASPASE"/>
    <property type="match status" value="1"/>
</dbReference>
<evidence type="ECO:0000256" key="1">
    <source>
        <dbReference type="ARBA" id="ARBA00010134"/>
    </source>
</evidence>
<reference evidence="4 5" key="1">
    <citation type="submission" date="2021-04" db="EMBL/GenBank/DDBJ databases">
        <title>The genome sequence of type strain Ideonella paludis KCTC 32238.</title>
        <authorList>
            <person name="Liu Y."/>
        </authorList>
    </citation>
    <scope>NUCLEOTIDE SEQUENCE [LARGE SCALE GENOMIC DNA]</scope>
    <source>
        <strain evidence="4 5">KCTC 32238</strain>
    </source>
</reference>
<dbReference type="Pfam" id="PF00656">
    <property type="entry name" value="Peptidase_C14"/>
    <property type="match status" value="1"/>
</dbReference>
<dbReference type="InterPro" id="IPR029030">
    <property type="entry name" value="Caspase-like_dom_sf"/>
</dbReference>
<dbReference type="PANTHER" id="PTHR22576:SF37">
    <property type="entry name" value="MUCOSA-ASSOCIATED LYMPHOID TISSUE LYMPHOMA TRANSLOCATION PROTEIN 1"/>
    <property type="match status" value="1"/>
</dbReference>
<gene>
    <name evidence="4" type="ORF">KAK11_14910</name>
</gene>
<accession>A0ABS5DZP5</accession>
<evidence type="ECO:0000313" key="5">
    <source>
        <dbReference type="Proteomes" id="UP000672097"/>
    </source>
</evidence>
<feature type="domain" description="Caspase family p20" evidence="3">
    <location>
        <begin position="44"/>
        <end position="173"/>
    </location>
</feature>
<proteinExistence type="inferred from homology"/>